<dbReference type="PROSITE" id="PS51005">
    <property type="entry name" value="NAC"/>
    <property type="match status" value="1"/>
</dbReference>
<dbReference type="EMBL" id="JAGGNH010000002">
    <property type="protein sequence ID" value="KAJ0982267.1"/>
    <property type="molecule type" value="Genomic_DNA"/>
</dbReference>
<dbReference type="Pfam" id="PF02365">
    <property type="entry name" value="NAM"/>
    <property type="match status" value="1"/>
</dbReference>
<evidence type="ECO:0000256" key="1">
    <source>
        <dbReference type="ARBA" id="ARBA00023015"/>
    </source>
</evidence>
<keyword evidence="1" id="KW-0805">Transcription regulation</keyword>
<reference evidence="6" key="2">
    <citation type="journal article" date="2022" name="Hortic Res">
        <title>The genome of Dioscorea zingiberensis sheds light on the biosynthesis, origin and evolution of the medicinally important diosgenin saponins.</title>
        <authorList>
            <person name="Li Y."/>
            <person name="Tan C."/>
            <person name="Li Z."/>
            <person name="Guo J."/>
            <person name="Li S."/>
            <person name="Chen X."/>
            <person name="Wang C."/>
            <person name="Dai X."/>
            <person name="Yang H."/>
            <person name="Song W."/>
            <person name="Hou L."/>
            <person name="Xu J."/>
            <person name="Tong Z."/>
            <person name="Xu A."/>
            <person name="Yuan X."/>
            <person name="Wang W."/>
            <person name="Yang Q."/>
            <person name="Chen L."/>
            <person name="Sun Z."/>
            <person name="Wang K."/>
            <person name="Pan B."/>
            <person name="Chen J."/>
            <person name="Bao Y."/>
            <person name="Liu F."/>
            <person name="Qi X."/>
            <person name="Gang D.R."/>
            <person name="Wen J."/>
            <person name="Li J."/>
        </authorList>
    </citation>
    <scope>NUCLEOTIDE SEQUENCE</scope>
    <source>
        <strain evidence="6">Dzin_1.0</strain>
    </source>
</reference>
<dbReference type="Proteomes" id="UP001085076">
    <property type="component" value="Miscellaneous, Linkage group lg02"/>
</dbReference>
<sequence>MAANTRASSSYFTLRRGGEEIHVPFGYRFQPSDEDLLLSYLLKRLLRLPLPADIIFDIDDVFSYNPNQLPKNEEAWMENTAYFFVPVLETNHNDDSSGLKVRTPDGYWRVCGDVVVVMDERRRRIGFKKTLVFYQGHEPGMRTSWTMVEYKINMDLDELKDKEV</sequence>
<dbReference type="AlphaFoldDB" id="A0A9D5D0A9"/>
<keyword evidence="7" id="KW-1185">Reference proteome</keyword>
<dbReference type="PANTHER" id="PTHR31719:SF43">
    <property type="entry name" value="NAC TRANSCRIPTION FACTOR 56"/>
    <property type="match status" value="1"/>
</dbReference>
<comment type="caution">
    <text evidence="6">The sequence shown here is derived from an EMBL/GenBank/DDBJ whole genome shotgun (WGS) entry which is preliminary data.</text>
</comment>
<dbReference type="SUPFAM" id="SSF101941">
    <property type="entry name" value="NAC domain"/>
    <property type="match status" value="1"/>
</dbReference>
<dbReference type="InterPro" id="IPR036093">
    <property type="entry name" value="NAC_dom_sf"/>
</dbReference>
<dbReference type="PANTHER" id="PTHR31719">
    <property type="entry name" value="NAC TRANSCRIPTION FACTOR 56"/>
    <property type="match status" value="1"/>
</dbReference>
<keyword evidence="2" id="KW-0238">DNA-binding</keyword>
<dbReference type="InterPro" id="IPR003441">
    <property type="entry name" value="NAC-dom"/>
</dbReference>
<evidence type="ECO:0000256" key="4">
    <source>
        <dbReference type="ARBA" id="ARBA00023242"/>
    </source>
</evidence>
<reference evidence="6" key="1">
    <citation type="submission" date="2021-03" db="EMBL/GenBank/DDBJ databases">
        <authorList>
            <person name="Li Z."/>
            <person name="Yang C."/>
        </authorList>
    </citation>
    <scope>NUCLEOTIDE SEQUENCE</scope>
    <source>
        <strain evidence="6">Dzin_1.0</strain>
        <tissue evidence="6">Leaf</tissue>
    </source>
</reference>
<evidence type="ECO:0000313" key="6">
    <source>
        <dbReference type="EMBL" id="KAJ0982267.1"/>
    </source>
</evidence>
<evidence type="ECO:0000256" key="3">
    <source>
        <dbReference type="ARBA" id="ARBA00023163"/>
    </source>
</evidence>
<organism evidence="6 7">
    <name type="scientific">Dioscorea zingiberensis</name>
    <dbReference type="NCBI Taxonomy" id="325984"/>
    <lineage>
        <taxon>Eukaryota</taxon>
        <taxon>Viridiplantae</taxon>
        <taxon>Streptophyta</taxon>
        <taxon>Embryophyta</taxon>
        <taxon>Tracheophyta</taxon>
        <taxon>Spermatophyta</taxon>
        <taxon>Magnoliopsida</taxon>
        <taxon>Liliopsida</taxon>
        <taxon>Dioscoreales</taxon>
        <taxon>Dioscoreaceae</taxon>
        <taxon>Dioscorea</taxon>
    </lineage>
</organism>
<proteinExistence type="predicted"/>
<evidence type="ECO:0000256" key="2">
    <source>
        <dbReference type="ARBA" id="ARBA00023125"/>
    </source>
</evidence>
<name>A0A9D5D0A9_9LILI</name>
<keyword evidence="4" id="KW-0539">Nucleus</keyword>
<evidence type="ECO:0000259" key="5">
    <source>
        <dbReference type="PROSITE" id="PS51005"/>
    </source>
</evidence>
<dbReference type="GO" id="GO:0003677">
    <property type="term" value="F:DNA binding"/>
    <property type="evidence" value="ECO:0007669"/>
    <property type="project" value="UniProtKB-KW"/>
</dbReference>
<dbReference type="GO" id="GO:0006355">
    <property type="term" value="P:regulation of DNA-templated transcription"/>
    <property type="evidence" value="ECO:0007669"/>
    <property type="project" value="InterPro"/>
</dbReference>
<gene>
    <name evidence="6" type="ORF">J5N97_010522</name>
</gene>
<accession>A0A9D5D0A9</accession>
<keyword evidence="3" id="KW-0804">Transcription</keyword>
<feature type="domain" description="NAC" evidence="5">
    <location>
        <begin position="23"/>
        <end position="164"/>
    </location>
</feature>
<evidence type="ECO:0000313" key="7">
    <source>
        <dbReference type="Proteomes" id="UP001085076"/>
    </source>
</evidence>
<dbReference type="Gene3D" id="2.170.150.80">
    <property type="entry name" value="NAC domain"/>
    <property type="match status" value="1"/>
</dbReference>
<protein>
    <recommendedName>
        <fullName evidence="5">NAC domain-containing protein</fullName>
    </recommendedName>
</protein>